<protein>
    <recommendedName>
        <fullName evidence="8">Protein ImuA</fullName>
    </recommendedName>
</protein>
<gene>
    <name evidence="2" type="ORF">Abin_021_037</name>
    <name evidence="3" type="ORF">AIN02nite_24250</name>
    <name evidence="4" type="ORF">HK17_08895</name>
</gene>
<dbReference type="InterPro" id="IPR027417">
    <property type="entry name" value="P-loop_NTPase"/>
</dbReference>
<comment type="caution">
    <text evidence="4">The sequence shown here is derived from an EMBL/GenBank/DDBJ whole genome shotgun (WGS) entry which is preliminary data.</text>
</comment>
<feature type="region of interest" description="Disordered" evidence="1">
    <location>
        <begin position="235"/>
        <end position="260"/>
    </location>
</feature>
<evidence type="ECO:0000313" key="6">
    <source>
        <dbReference type="Proteomes" id="UP000194641"/>
    </source>
</evidence>
<evidence type="ECO:0000313" key="3">
    <source>
        <dbReference type="EMBL" id="GEN04400.1"/>
    </source>
</evidence>
<reference evidence="3 7" key="4">
    <citation type="submission" date="2019-07" db="EMBL/GenBank/DDBJ databases">
        <title>Whole genome shotgun sequence of Acetobacter indonesiensis NBRC 16471.</title>
        <authorList>
            <person name="Hosoyama A."/>
            <person name="Uohara A."/>
            <person name="Ohji S."/>
            <person name="Ichikawa N."/>
        </authorList>
    </citation>
    <scope>NUCLEOTIDE SEQUENCE [LARGE SCALE GENOMIC DNA]</scope>
    <source>
        <strain evidence="3 7">NBRC 16471</strain>
    </source>
</reference>
<accession>A0A252ASS4</accession>
<reference evidence="6" key="2">
    <citation type="submission" date="2014-06" db="EMBL/GenBank/DDBJ databases">
        <authorList>
            <person name="Winans N.J."/>
            <person name="Newell P.D."/>
            <person name="Douglas A.E."/>
        </authorList>
    </citation>
    <scope>NUCLEOTIDE SEQUENCE [LARGE SCALE GENOMIC DNA]</scope>
</reference>
<dbReference type="EMBL" id="BJXQ01000017">
    <property type="protein sequence ID" value="GEN04400.1"/>
    <property type="molecule type" value="Genomic_DNA"/>
</dbReference>
<evidence type="ECO:0008006" key="8">
    <source>
        <dbReference type="Google" id="ProtNLM"/>
    </source>
</evidence>
<proteinExistence type="predicted"/>
<evidence type="ECO:0000313" key="7">
    <source>
        <dbReference type="Proteomes" id="UP000321104"/>
    </source>
</evidence>
<dbReference type="AlphaFoldDB" id="A0A252ASS4"/>
<dbReference type="SUPFAM" id="SSF52540">
    <property type="entry name" value="P-loop containing nucleoside triphosphate hydrolases"/>
    <property type="match status" value="1"/>
</dbReference>
<dbReference type="Proteomes" id="UP000032673">
    <property type="component" value="Unassembled WGS sequence"/>
</dbReference>
<dbReference type="EMBL" id="BAMW01000021">
    <property type="protein sequence ID" value="GAN63126.1"/>
    <property type="molecule type" value="Genomic_DNA"/>
</dbReference>
<sequence length="260" mass="27832">MTSPHSDTVALLRERLIRMEQCGNVVSNFIPTGQSSIDHYLTGGLERGAVHEFYGAASNRMTLAKPSRFVASALANIAGPVLWVGEEYLDVSVAGIRDTALNPGRLLCVTAAKNALQGLCEEILHEAGIAALIIDMRAPPSPAESNRLYRAAKSSGVTVFLLLPQSALGSPLIGTSSTTQWHIGTHSPASTHPASGGVRSLLNDQRWNVELLSYQGQPGRSWAIDPSLFGVTGSATINNEKSPKNRSRWHPSRWIEAASA</sequence>
<evidence type="ECO:0000313" key="5">
    <source>
        <dbReference type="Proteomes" id="UP000032673"/>
    </source>
</evidence>
<evidence type="ECO:0000313" key="2">
    <source>
        <dbReference type="EMBL" id="GAN63126.1"/>
    </source>
</evidence>
<dbReference type="Gene3D" id="3.40.50.300">
    <property type="entry name" value="P-loop containing nucleotide triphosphate hydrolases"/>
    <property type="match status" value="1"/>
</dbReference>
<reference evidence="2 5" key="1">
    <citation type="submission" date="2012-11" db="EMBL/GenBank/DDBJ databases">
        <title>Whole genome sequence of Acetobacter indonesiensis 5H-1.</title>
        <authorList>
            <person name="Azuma Y."/>
            <person name="Higashiura N."/>
            <person name="Hirakawa H."/>
            <person name="Matsushita K."/>
        </authorList>
    </citation>
    <scope>NUCLEOTIDE SEQUENCE [LARGE SCALE GENOMIC DNA]</scope>
    <source>
        <strain evidence="2 5">5H-1</strain>
    </source>
</reference>
<evidence type="ECO:0000313" key="4">
    <source>
        <dbReference type="EMBL" id="OUI93000.1"/>
    </source>
</evidence>
<dbReference type="RefSeq" id="WP_048845649.1">
    <property type="nucleotide sequence ID" value="NZ_BAMW01000021.1"/>
</dbReference>
<organism evidence="4 6">
    <name type="scientific">Acetobacter indonesiensis</name>
    <dbReference type="NCBI Taxonomy" id="104101"/>
    <lineage>
        <taxon>Bacteria</taxon>
        <taxon>Pseudomonadati</taxon>
        <taxon>Pseudomonadota</taxon>
        <taxon>Alphaproteobacteria</taxon>
        <taxon>Acetobacterales</taxon>
        <taxon>Acetobacteraceae</taxon>
        <taxon>Acetobacter</taxon>
    </lineage>
</organism>
<reference evidence="4" key="3">
    <citation type="submission" date="2014-06" db="EMBL/GenBank/DDBJ databases">
        <authorList>
            <person name="Ju J."/>
            <person name="Zhang J."/>
        </authorList>
    </citation>
    <scope>NUCLEOTIDE SEQUENCE [LARGE SCALE GENOMIC DNA]</scope>
    <source>
        <strain evidence="4">DmL_051</strain>
    </source>
</reference>
<dbReference type="EMBL" id="JOPA01000025">
    <property type="protein sequence ID" value="OUI93000.1"/>
    <property type="molecule type" value="Genomic_DNA"/>
</dbReference>
<evidence type="ECO:0000256" key="1">
    <source>
        <dbReference type="SAM" id="MobiDB-lite"/>
    </source>
</evidence>
<dbReference type="Proteomes" id="UP000194641">
    <property type="component" value="Unassembled WGS sequence"/>
</dbReference>
<name>A0A252ASS4_9PROT</name>
<dbReference type="Proteomes" id="UP000321104">
    <property type="component" value="Unassembled WGS sequence"/>
</dbReference>
<keyword evidence="5" id="KW-1185">Reference proteome</keyword>